<dbReference type="InterPro" id="IPR000160">
    <property type="entry name" value="GGDEF_dom"/>
</dbReference>
<dbReference type="InterPro" id="IPR036388">
    <property type="entry name" value="WH-like_DNA-bd_sf"/>
</dbReference>
<name>A0A1M4VYI4_9CLOT</name>
<dbReference type="SUPFAM" id="SSF46894">
    <property type="entry name" value="C-terminal effector domain of the bipartite response regulators"/>
    <property type="match status" value="1"/>
</dbReference>
<evidence type="ECO:0000259" key="1">
    <source>
        <dbReference type="SMART" id="SM01043"/>
    </source>
</evidence>
<dbReference type="AlphaFoldDB" id="A0A1M4VYI4"/>
<dbReference type="RefSeq" id="WP_072850264.1">
    <property type="nucleotide sequence ID" value="NZ_FQVI01000005.1"/>
</dbReference>
<feature type="domain" description="Bacterial transcriptional activator" evidence="1">
    <location>
        <begin position="114"/>
        <end position="256"/>
    </location>
</feature>
<reference evidence="2 3" key="1">
    <citation type="submission" date="2016-11" db="EMBL/GenBank/DDBJ databases">
        <authorList>
            <person name="Jaros S."/>
            <person name="Januszkiewicz K."/>
            <person name="Wedrychowicz H."/>
        </authorList>
    </citation>
    <scope>NUCLEOTIDE SEQUENCE [LARGE SCALE GENOMIC DNA]</scope>
    <source>
        <strain evidence="2 3">DSM 17459</strain>
    </source>
</reference>
<dbReference type="SUPFAM" id="SSF55073">
    <property type="entry name" value="Nucleotide cyclase"/>
    <property type="match status" value="1"/>
</dbReference>
<dbReference type="InterPro" id="IPR029787">
    <property type="entry name" value="Nucleotide_cyclase"/>
</dbReference>
<dbReference type="GO" id="GO:0003677">
    <property type="term" value="F:DNA binding"/>
    <property type="evidence" value="ECO:0007669"/>
    <property type="project" value="UniProtKB-KW"/>
</dbReference>
<dbReference type="Gene3D" id="1.10.10.10">
    <property type="entry name" value="Winged helix-like DNA-binding domain superfamily/Winged helix DNA-binding domain"/>
    <property type="match status" value="1"/>
</dbReference>
<dbReference type="OrthoDB" id="142950at2"/>
<keyword evidence="3" id="KW-1185">Reference proteome</keyword>
<dbReference type="SMART" id="SM01043">
    <property type="entry name" value="BTAD"/>
    <property type="match status" value="1"/>
</dbReference>
<dbReference type="InterPro" id="IPR016032">
    <property type="entry name" value="Sig_transdc_resp-reg_C-effctor"/>
</dbReference>
<keyword evidence="2" id="KW-0238">DNA-binding</keyword>
<proteinExistence type="predicted"/>
<dbReference type="Gene3D" id="3.30.70.270">
    <property type="match status" value="1"/>
</dbReference>
<protein>
    <submittedName>
        <fullName evidence="2">DNA-binding transcriptional activator of the SARP family</fullName>
    </submittedName>
</protein>
<dbReference type="Gene3D" id="1.25.40.10">
    <property type="entry name" value="Tetratricopeptide repeat domain"/>
    <property type="match status" value="1"/>
</dbReference>
<gene>
    <name evidence="2" type="ORF">SAMN02745158_01384</name>
</gene>
<organism evidence="2 3">
    <name type="scientific">Lactonifactor longoviformis DSM 17459</name>
    <dbReference type="NCBI Taxonomy" id="1122155"/>
    <lineage>
        <taxon>Bacteria</taxon>
        <taxon>Bacillati</taxon>
        <taxon>Bacillota</taxon>
        <taxon>Clostridia</taxon>
        <taxon>Eubacteriales</taxon>
        <taxon>Clostridiaceae</taxon>
        <taxon>Lactonifactor</taxon>
    </lineage>
</organism>
<dbReference type="GO" id="GO:0006355">
    <property type="term" value="P:regulation of DNA-templated transcription"/>
    <property type="evidence" value="ECO:0007669"/>
    <property type="project" value="InterPro"/>
</dbReference>
<dbReference type="STRING" id="1122155.SAMN02745158_01384"/>
<dbReference type="InterPro" id="IPR043128">
    <property type="entry name" value="Rev_trsase/Diguanyl_cyclase"/>
</dbReference>
<evidence type="ECO:0000313" key="3">
    <source>
        <dbReference type="Proteomes" id="UP000184245"/>
    </source>
</evidence>
<dbReference type="Pfam" id="PF00990">
    <property type="entry name" value="GGDEF"/>
    <property type="match status" value="1"/>
</dbReference>
<evidence type="ECO:0000313" key="2">
    <source>
        <dbReference type="EMBL" id="SHE73772.1"/>
    </source>
</evidence>
<dbReference type="InterPro" id="IPR005158">
    <property type="entry name" value="BTAD"/>
</dbReference>
<dbReference type="EMBL" id="FQVI01000005">
    <property type="protein sequence ID" value="SHE73772.1"/>
    <property type="molecule type" value="Genomic_DNA"/>
</dbReference>
<dbReference type="Proteomes" id="UP000184245">
    <property type="component" value="Unassembled WGS sequence"/>
</dbReference>
<dbReference type="PANTHER" id="PTHR35807">
    <property type="entry name" value="TRANSCRIPTIONAL REGULATOR REDD-RELATED"/>
    <property type="match status" value="1"/>
</dbReference>
<accession>A0A1M4VYI4</accession>
<dbReference type="SUPFAM" id="SSF48452">
    <property type="entry name" value="TPR-like"/>
    <property type="match status" value="1"/>
</dbReference>
<dbReference type="InterPro" id="IPR011990">
    <property type="entry name" value="TPR-like_helical_dom_sf"/>
</dbReference>
<dbReference type="Pfam" id="PF03704">
    <property type="entry name" value="BTAD"/>
    <property type="match status" value="1"/>
</dbReference>
<dbReference type="InterPro" id="IPR051677">
    <property type="entry name" value="AfsR-DnrI-RedD_regulator"/>
</dbReference>
<sequence length="411" mass="47468">MGNKKMDDNYILKVHMFGEFLVSGREGRLDDDKIRSEMMTKLLAYIFCHRRKKVTVMELAEALWHDDKSDNPAGALKNLMYRVRNIMKKEWGELDFILTGRGTYSWNPEVPVWIDTEEFERLCRRANAGGSCGEKIDGLLQAVKLYRGPFLPKLSGEYWAASLSTYYHSMYLTSVKALAALLEENGRYEEMGTVCQKAILLDGLDEELHCCFIKALIGQNKQNLALEHYQKAVDMLYDNLGVRPSRELREVYEELLKQKHSQELDLGNIQDELKSEDDGSGAFLCEYGVFKKSYHLEQRRASRLGLPVYISLITVYPSIDVQEDSEAYLKLINNGMGVMETVLISSLRTGDVISRYSGNQFIVMLPNCQYDASQMIMKRIQDNFYTRDKKLKVKIQYSVDEIELNRNRIER</sequence>